<evidence type="ECO:0000259" key="2">
    <source>
        <dbReference type="Pfam" id="PF08885"/>
    </source>
</evidence>
<feature type="domain" description="GSCFA" evidence="2">
    <location>
        <begin position="68"/>
        <end position="208"/>
    </location>
</feature>
<dbReference type="EMBL" id="JRNU01000008">
    <property type="protein sequence ID" value="KGF52754.1"/>
    <property type="molecule type" value="Genomic_DNA"/>
</dbReference>
<organism evidence="3 4">
    <name type="scientific">Prevotella amnii DNF00058</name>
    <dbReference type="NCBI Taxonomy" id="1401066"/>
    <lineage>
        <taxon>Bacteria</taxon>
        <taxon>Pseudomonadati</taxon>
        <taxon>Bacteroidota</taxon>
        <taxon>Bacteroidia</taxon>
        <taxon>Bacteroidales</taxon>
        <taxon>Prevotellaceae</taxon>
        <taxon>Prevotella</taxon>
    </lineage>
</organism>
<proteinExistence type="predicted"/>
<feature type="domain" description="GSCFA" evidence="2">
    <location>
        <begin position="22"/>
        <end position="67"/>
    </location>
</feature>
<dbReference type="RefSeq" id="WP_036854379.1">
    <property type="nucleotide sequence ID" value="NZ_JRNU01000008.1"/>
</dbReference>
<dbReference type="Proteomes" id="UP000029614">
    <property type="component" value="Unassembled WGS sequence"/>
</dbReference>
<dbReference type="Gene3D" id="3.40.50.1110">
    <property type="entry name" value="SGNH hydrolase"/>
    <property type="match status" value="1"/>
</dbReference>
<accession>A0A096D5D7</accession>
<reference evidence="3 4" key="1">
    <citation type="submission" date="2014-07" db="EMBL/GenBank/DDBJ databases">
        <authorList>
            <person name="McCorrison J."/>
            <person name="Sanka R."/>
            <person name="Torralba M."/>
            <person name="Gillis M."/>
            <person name="Haft D.H."/>
            <person name="Methe B."/>
            <person name="Sutton G."/>
            <person name="Nelson K.E."/>
        </authorList>
    </citation>
    <scope>NUCLEOTIDE SEQUENCE [LARGE SCALE GENOMIC DNA]</scope>
    <source>
        <strain evidence="3 4">DNF00058</strain>
    </source>
</reference>
<dbReference type="SUPFAM" id="SSF52266">
    <property type="entry name" value="SGNH hydrolase"/>
    <property type="match status" value="1"/>
</dbReference>
<keyword evidence="1" id="KW-0175">Coiled coil</keyword>
<comment type="caution">
    <text evidence="3">The sequence shown here is derived from an EMBL/GenBank/DDBJ whole genome shotgun (WGS) entry which is preliminary data.</text>
</comment>
<dbReference type="GO" id="GO:0016788">
    <property type="term" value="F:hydrolase activity, acting on ester bonds"/>
    <property type="evidence" value="ECO:0007669"/>
    <property type="project" value="UniProtKB-ARBA"/>
</dbReference>
<evidence type="ECO:0000313" key="3">
    <source>
        <dbReference type="EMBL" id="KGF52754.1"/>
    </source>
</evidence>
<name>A0A096D5D7_9BACT</name>
<evidence type="ECO:0000313" key="4">
    <source>
        <dbReference type="Proteomes" id="UP000029614"/>
    </source>
</evidence>
<dbReference type="InterPro" id="IPR036514">
    <property type="entry name" value="SGNH_hydro_sf"/>
</dbReference>
<dbReference type="InterPro" id="IPR014982">
    <property type="entry name" value="GSCFA"/>
</dbReference>
<gene>
    <name evidence="3" type="ORF">HMPREF9302_02565</name>
</gene>
<evidence type="ECO:0000256" key="1">
    <source>
        <dbReference type="SAM" id="Coils"/>
    </source>
</evidence>
<dbReference type="OrthoDB" id="9807687at2"/>
<protein>
    <recommendedName>
        <fullName evidence="2">GSCFA domain-containing protein</fullName>
    </recommendedName>
</protein>
<keyword evidence="4" id="KW-1185">Reference proteome</keyword>
<feature type="coiled-coil region" evidence="1">
    <location>
        <begin position="241"/>
        <end position="268"/>
    </location>
</feature>
<dbReference type="Pfam" id="PF08885">
    <property type="entry name" value="GSCFA"/>
    <property type="match status" value="2"/>
</dbReference>
<sequence>MEFRTIVTLPSPPFKFEPLENILFVGSCFATNIGKRFEQEKFHTIINPFGVMYNPVSILHTVERINKSFDKVVITLGTNHVYREKATGKIVDNCAKRPQSLFTEEELSIEECFTTLVAIYKKLLETNINIKVIITVSPIRYAKYGYHKSQLSKAILLLAADKFVHTYPKQVFYFPAYEIINDELRDYRFYTADMLHPSQQAVEYIWERLQLSCFSSSLNDFLTAWHPIKEGLAHRPFDPTSKDYLKFIEKLKTKAKELQQKYPSLELDF</sequence>
<dbReference type="AlphaFoldDB" id="A0A096D5D7"/>